<feature type="transmembrane region" description="Helical" evidence="1">
    <location>
        <begin position="15"/>
        <end position="34"/>
    </location>
</feature>
<evidence type="ECO:0000313" key="2">
    <source>
        <dbReference type="EMBL" id="AOG60490.1"/>
    </source>
</evidence>
<evidence type="ECO:0000256" key="1">
    <source>
        <dbReference type="SAM" id="Phobius"/>
    </source>
</evidence>
<dbReference type="EMBL" id="CP017015">
    <property type="protein sequence ID" value="AOG60490.1"/>
    <property type="molecule type" value="Genomic_DNA"/>
</dbReference>
<feature type="transmembrane region" description="Helical" evidence="1">
    <location>
        <begin position="54"/>
        <end position="74"/>
    </location>
</feature>
<reference evidence="2 3" key="1">
    <citation type="submission" date="2016-08" db="EMBL/GenBank/DDBJ databases">
        <title>Complete genome sequence of Spiroplasma helicoides TABS-2 (DSM 22551).</title>
        <authorList>
            <person name="Shen W.-Y."/>
            <person name="Lo W.-S."/>
            <person name="Lai Y.-C."/>
            <person name="Kuo C.-H."/>
        </authorList>
    </citation>
    <scope>NUCLEOTIDE SEQUENCE [LARGE SCALE GENOMIC DNA]</scope>
    <source>
        <strain evidence="2 3">TABS-2</strain>
    </source>
</reference>
<keyword evidence="1" id="KW-0472">Membrane</keyword>
<feature type="transmembrane region" description="Helical" evidence="1">
    <location>
        <begin position="99"/>
        <end position="118"/>
    </location>
</feature>
<keyword evidence="1" id="KW-0812">Transmembrane</keyword>
<name>A0A1B3SKP3_9MOLU</name>
<dbReference type="Proteomes" id="UP000094378">
    <property type="component" value="Chromosome"/>
</dbReference>
<keyword evidence="3" id="KW-1185">Reference proteome</keyword>
<evidence type="ECO:0000313" key="3">
    <source>
        <dbReference type="Proteomes" id="UP000094378"/>
    </source>
</evidence>
<dbReference type="OrthoDB" id="9897535at2"/>
<dbReference type="KEGG" id="shj:SHELI_v1c05390"/>
<protein>
    <submittedName>
        <fullName evidence="2">Uncharacterized protein</fullName>
    </submittedName>
</protein>
<dbReference type="AlphaFoldDB" id="A0A1B3SKP3"/>
<gene>
    <name evidence="2" type="ORF">SHELI_v1c05390</name>
</gene>
<keyword evidence="1" id="KW-1133">Transmembrane helix</keyword>
<dbReference type="STRING" id="216938.SHELI_v1c05390"/>
<sequence length="279" mass="32504">MKSFDLIVKKIKTNIKSYLGLIGLIVLFFVFPIFDSLVKTKAEYLTIKVLKNIIGFAVAIYFLAIYFDEVLEFIDKVDIEKKKMEHYFWIFKKDNIKSIIKMFLCLLPFAIISSFYIFDLSRHFGSSENLRDALLNSHNNPLMYKEYLPFANMPFLNRFDFLYENEYYTAVSALVTVILSYVVIGTVLFAFVKISLARFEAKLAKKLSQSVEVVKDPSEHIMTKKESFREFMNQNDEKLYYYIVHGNQDNHNAISLKKTEFLTVVKKGTTPPLDVIGMN</sequence>
<proteinExistence type="predicted"/>
<accession>A0A1B3SKP3</accession>
<feature type="transmembrane region" description="Helical" evidence="1">
    <location>
        <begin position="167"/>
        <end position="192"/>
    </location>
</feature>
<dbReference type="RefSeq" id="WP_069116472.1">
    <property type="nucleotide sequence ID" value="NZ_CP017015.1"/>
</dbReference>
<organism evidence="2 3">
    <name type="scientific">Spiroplasma helicoides</name>
    <dbReference type="NCBI Taxonomy" id="216938"/>
    <lineage>
        <taxon>Bacteria</taxon>
        <taxon>Bacillati</taxon>
        <taxon>Mycoplasmatota</taxon>
        <taxon>Mollicutes</taxon>
        <taxon>Entomoplasmatales</taxon>
        <taxon>Spiroplasmataceae</taxon>
        <taxon>Spiroplasma</taxon>
    </lineage>
</organism>